<evidence type="ECO:0000313" key="5">
    <source>
        <dbReference type="EMBL" id="SEQ99558.1"/>
    </source>
</evidence>
<dbReference type="PROSITE" id="PS50977">
    <property type="entry name" value="HTH_TETR_2"/>
    <property type="match status" value="1"/>
</dbReference>
<dbReference type="STRING" id="489703.SAMN04488038_113149"/>
<proteinExistence type="predicted"/>
<feature type="domain" description="HTH tetR-type" evidence="4">
    <location>
        <begin position="41"/>
        <end position="101"/>
    </location>
</feature>
<sequence>MPEKRKSGRGAKAPAPARKKAAKAAPEGRRFRGLAPAERQAQRREQFVQAGLELFGTRGFAACGVRELCAQARLTERYFYESFANREALFQAVYEQAFARLRNAVTVAIASAPQDISQLSRQAIRAVLQTLRDDPRLSRILLIDVLDIGAEVSAQSRLATQSFVRIVGELVAAMYPQLPAHGVEVELLANGLVGSTLHLIMHWAFGGFREPLESIVAHCALFYEALGLQAQRLLATPAQTTRH</sequence>
<dbReference type="RefSeq" id="WP_093288742.1">
    <property type="nucleotide sequence ID" value="NZ_FOFS01000013.1"/>
</dbReference>
<reference evidence="5 6" key="1">
    <citation type="submission" date="2016-10" db="EMBL/GenBank/DDBJ databases">
        <authorList>
            <person name="de Groot N.N."/>
        </authorList>
    </citation>
    <scope>NUCLEOTIDE SEQUENCE [LARGE SCALE GENOMIC DNA]</scope>
    <source>
        <strain evidence="5 6">DSM 25927</strain>
    </source>
</reference>
<keyword evidence="1 2" id="KW-0238">DNA-binding</keyword>
<dbReference type="OrthoDB" id="9790413at2"/>
<evidence type="ECO:0000256" key="3">
    <source>
        <dbReference type="SAM" id="MobiDB-lite"/>
    </source>
</evidence>
<organism evidence="5 6">
    <name type="scientific">Solimonas aquatica</name>
    <dbReference type="NCBI Taxonomy" id="489703"/>
    <lineage>
        <taxon>Bacteria</taxon>
        <taxon>Pseudomonadati</taxon>
        <taxon>Pseudomonadota</taxon>
        <taxon>Gammaproteobacteria</taxon>
        <taxon>Nevskiales</taxon>
        <taxon>Nevskiaceae</taxon>
        <taxon>Solimonas</taxon>
    </lineage>
</organism>
<dbReference type="Pfam" id="PF00440">
    <property type="entry name" value="TetR_N"/>
    <property type="match status" value="1"/>
</dbReference>
<gene>
    <name evidence="5" type="ORF">SAMN04488038_113149</name>
</gene>
<evidence type="ECO:0000313" key="6">
    <source>
        <dbReference type="Proteomes" id="UP000199233"/>
    </source>
</evidence>
<dbReference type="Gene3D" id="1.10.357.10">
    <property type="entry name" value="Tetracycline Repressor, domain 2"/>
    <property type="match status" value="1"/>
</dbReference>
<protein>
    <submittedName>
        <fullName evidence="5">Transcriptional regulator, TetR family</fullName>
    </submittedName>
</protein>
<dbReference type="EMBL" id="FOFS01000013">
    <property type="protein sequence ID" value="SEQ99558.1"/>
    <property type="molecule type" value="Genomic_DNA"/>
</dbReference>
<dbReference type="PANTHER" id="PTHR43479">
    <property type="entry name" value="ACREF/ENVCD OPERON REPRESSOR-RELATED"/>
    <property type="match status" value="1"/>
</dbReference>
<dbReference type="SUPFAM" id="SSF46689">
    <property type="entry name" value="Homeodomain-like"/>
    <property type="match status" value="1"/>
</dbReference>
<feature type="DNA-binding region" description="H-T-H motif" evidence="2">
    <location>
        <begin position="64"/>
        <end position="83"/>
    </location>
</feature>
<dbReference type="InterPro" id="IPR050624">
    <property type="entry name" value="HTH-type_Tx_Regulator"/>
</dbReference>
<evidence type="ECO:0000259" key="4">
    <source>
        <dbReference type="PROSITE" id="PS50977"/>
    </source>
</evidence>
<dbReference type="GO" id="GO:0003677">
    <property type="term" value="F:DNA binding"/>
    <property type="evidence" value="ECO:0007669"/>
    <property type="project" value="UniProtKB-UniRule"/>
</dbReference>
<feature type="region of interest" description="Disordered" evidence="3">
    <location>
        <begin position="1"/>
        <end position="38"/>
    </location>
</feature>
<evidence type="ECO:0000256" key="1">
    <source>
        <dbReference type="ARBA" id="ARBA00023125"/>
    </source>
</evidence>
<evidence type="ECO:0000256" key="2">
    <source>
        <dbReference type="PROSITE-ProRule" id="PRU00335"/>
    </source>
</evidence>
<name>A0A1H9KKD1_9GAMM</name>
<dbReference type="InterPro" id="IPR009057">
    <property type="entry name" value="Homeodomain-like_sf"/>
</dbReference>
<dbReference type="Proteomes" id="UP000199233">
    <property type="component" value="Unassembled WGS sequence"/>
</dbReference>
<dbReference type="InterPro" id="IPR001647">
    <property type="entry name" value="HTH_TetR"/>
</dbReference>
<dbReference type="PANTHER" id="PTHR43479:SF11">
    <property type="entry name" value="ACREF_ENVCD OPERON REPRESSOR-RELATED"/>
    <property type="match status" value="1"/>
</dbReference>
<accession>A0A1H9KKD1</accession>
<dbReference type="AlphaFoldDB" id="A0A1H9KKD1"/>
<keyword evidence="6" id="KW-1185">Reference proteome</keyword>